<protein>
    <recommendedName>
        <fullName evidence="6">Lipoprotein</fullName>
    </recommendedName>
</protein>
<keyword evidence="5 6" id="KW-0449">Lipoprotein</keyword>
<dbReference type="Proteomes" id="UP000467132">
    <property type="component" value="Unassembled WGS sequence"/>
</dbReference>
<dbReference type="OrthoDB" id="9812878at2"/>
<proteinExistence type="inferred from homology"/>
<feature type="chain" id="PRO_5032573323" description="Lipoprotein" evidence="8">
    <location>
        <begin position="23"/>
        <end position="266"/>
    </location>
</feature>
<evidence type="ECO:0000313" key="10">
    <source>
        <dbReference type="Proteomes" id="UP000467132"/>
    </source>
</evidence>
<dbReference type="RefSeq" id="WP_160198274.1">
    <property type="nucleotide sequence ID" value="NZ_QXXA01000015.1"/>
</dbReference>
<name>A0A845QXV9_9CLOT</name>
<accession>A0A845QXV9</accession>
<dbReference type="PANTHER" id="PTHR30429">
    <property type="entry name" value="D-METHIONINE-BINDING LIPOPROTEIN METQ"/>
    <property type="match status" value="1"/>
</dbReference>
<dbReference type="PIRSF" id="PIRSF002854">
    <property type="entry name" value="MetQ"/>
    <property type="match status" value="1"/>
</dbReference>
<feature type="lipid moiety-binding region" description="S-diacylglycerol cysteine" evidence="7">
    <location>
        <position position="18"/>
    </location>
</feature>
<evidence type="ECO:0000256" key="6">
    <source>
        <dbReference type="PIRNR" id="PIRNR002854"/>
    </source>
</evidence>
<sequence length="266" mass="29334">MKKLLIVLSLVTLIFVGCGNEAEEKEDVSTLKIGATPIPHSELLNEVKEKLADDGITLEIVEFTDYVKPNLALSDGELDANFFQHTPYLEDFNEKNDTDLVALAKIHVEPLGLYSDKYKDVEKIEKGSTIAIPNDPTNGGRALLLLENEGLIQLDKEAGLLATEKDIVENPKELEFKALEAAQIPRSLDDVDLAVINGNYALEADLVPTEDAILLEGKESPYANIIAIRPEDKDNKNLEVLVKALQSDEIKNFIEENYNGGVVTAY</sequence>
<keyword evidence="3" id="KW-0472">Membrane</keyword>
<dbReference type="CDD" id="cd13597">
    <property type="entry name" value="PBP2_lipoprotein_Tp32"/>
    <property type="match status" value="1"/>
</dbReference>
<evidence type="ECO:0000256" key="2">
    <source>
        <dbReference type="ARBA" id="ARBA00022729"/>
    </source>
</evidence>
<comment type="caution">
    <text evidence="9">The sequence shown here is derived from an EMBL/GenBank/DDBJ whole genome shotgun (WGS) entry which is preliminary data.</text>
</comment>
<evidence type="ECO:0000313" key="9">
    <source>
        <dbReference type="EMBL" id="NBI07807.1"/>
    </source>
</evidence>
<dbReference type="EMBL" id="QXXA01000015">
    <property type="protein sequence ID" value="NBI07807.1"/>
    <property type="molecule type" value="Genomic_DNA"/>
</dbReference>
<dbReference type="InterPro" id="IPR004872">
    <property type="entry name" value="Lipoprotein_NlpA"/>
</dbReference>
<dbReference type="Gene3D" id="3.40.190.10">
    <property type="entry name" value="Periplasmic binding protein-like II"/>
    <property type="match status" value="2"/>
</dbReference>
<evidence type="ECO:0000256" key="4">
    <source>
        <dbReference type="ARBA" id="ARBA00023139"/>
    </source>
</evidence>
<keyword evidence="10" id="KW-1185">Reference proteome</keyword>
<evidence type="ECO:0000256" key="1">
    <source>
        <dbReference type="ARBA" id="ARBA00004635"/>
    </source>
</evidence>
<comment type="subcellular location">
    <subcellularLocation>
        <location evidence="1">Membrane</location>
        <topology evidence="1">Lipid-anchor</topology>
    </subcellularLocation>
</comment>
<dbReference type="AlphaFoldDB" id="A0A845QXV9"/>
<dbReference type="SUPFAM" id="SSF53850">
    <property type="entry name" value="Periplasmic binding protein-like II"/>
    <property type="match status" value="1"/>
</dbReference>
<dbReference type="GO" id="GO:0016020">
    <property type="term" value="C:membrane"/>
    <property type="evidence" value="ECO:0007669"/>
    <property type="project" value="UniProtKB-SubCell"/>
</dbReference>
<dbReference type="PANTHER" id="PTHR30429:SF0">
    <property type="entry name" value="METHIONINE-BINDING LIPOPROTEIN METQ"/>
    <property type="match status" value="1"/>
</dbReference>
<keyword evidence="2 8" id="KW-0732">Signal</keyword>
<evidence type="ECO:0000256" key="5">
    <source>
        <dbReference type="ARBA" id="ARBA00023288"/>
    </source>
</evidence>
<evidence type="ECO:0000256" key="7">
    <source>
        <dbReference type="PIRSR" id="PIRSR002854-1"/>
    </source>
</evidence>
<feature type="signal peptide" evidence="8">
    <location>
        <begin position="1"/>
        <end position="22"/>
    </location>
</feature>
<gene>
    <name evidence="9" type="ORF">D3Z33_13180</name>
</gene>
<keyword evidence="4" id="KW-0564">Palmitate</keyword>
<dbReference type="PROSITE" id="PS51257">
    <property type="entry name" value="PROKAR_LIPOPROTEIN"/>
    <property type="match status" value="1"/>
</dbReference>
<dbReference type="NCBIfam" id="TIGR00363">
    <property type="entry name" value="MetQ/NlpA family lipoprotein"/>
    <property type="match status" value="1"/>
</dbReference>
<organism evidence="9 10">
    <name type="scientific">Senegalia massiliensis</name>
    <dbReference type="NCBI Taxonomy" id="1720316"/>
    <lineage>
        <taxon>Bacteria</taxon>
        <taxon>Bacillati</taxon>
        <taxon>Bacillota</taxon>
        <taxon>Clostridia</taxon>
        <taxon>Eubacteriales</taxon>
        <taxon>Clostridiaceae</taxon>
        <taxon>Senegalia</taxon>
    </lineage>
</organism>
<comment type="similarity">
    <text evidence="6">Belongs to the nlpA lipoprotein family.</text>
</comment>
<dbReference type="Pfam" id="PF03180">
    <property type="entry name" value="Lipoprotein_9"/>
    <property type="match status" value="1"/>
</dbReference>
<reference evidence="9 10" key="1">
    <citation type="submission" date="2018-08" db="EMBL/GenBank/DDBJ databases">
        <title>Murine metabolic-syndrome-specific gut microbial biobank.</title>
        <authorList>
            <person name="Liu C."/>
        </authorList>
    </citation>
    <scope>NUCLEOTIDE SEQUENCE [LARGE SCALE GENOMIC DNA]</scope>
    <source>
        <strain evidence="9 10">583</strain>
    </source>
</reference>
<evidence type="ECO:0000256" key="8">
    <source>
        <dbReference type="SAM" id="SignalP"/>
    </source>
</evidence>
<evidence type="ECO:0000256" key="3">
    <source>
        <dbReference type="ARBA" id="ARBA00023136"/>
    </source>
</evidence>